<sequence length="327" mass="36857">MALLITGGAGYIGSICVEEFLLQGHKVVVIDNLQEGHRKAVLPEAIFYEGDSGDRSLLKTIFQNHSIDAVIHFAADTRVESSMTDPGQFFNNNVANGITLLDAMREADCNRIIFSSSAATFGEPQYIPVDEKHPQMPINPYGESKLMFEKILDWYHRAYGLKFNALRYFNAAGASKRFGDAKRHVTLLIPVTIQVLLGQREKLQIFGNDYQTKDGTCIRDYIHVLDLFQAHIQALENLDKHPNGKYNLGNGQGFSNLEVVKTVELVSGRKVPFEFAPRRPGDPAVLIASSDLAHQELHWNPKYAKLEDIVATAWEWHRKHPNGYKFF</sequence>
<dbReference type="SUPFAM" id="SSF51735">
    <property type="entry name" value="NAD(P)-binding Rossmann-fold domains"/>
    <property type="match status" value="1"/>
</dbReference>
<organism evidence="12 13">
    <name type="scientific">Candidatus Desulfaltia bathyphila</name>
    <dbReference type="NCBI Taxonomy" id="2841697"/>
    <lineage>
        <taxon>Bacteria</taxon>
        <taxon>Pseudomonadati</taxon>
        <taxon>Thermodesulfobacteriota</taxon>
        <taxon>Desulfobacteria</taxon>
        <taxon>Desulfobacterales</taxon>
        <taxon>Desulfobacterales incertae sedis</taxon>
        <taxon>Candidatus Desulfaltia</taxon>
    </lineage>
</organism>
<dbReference type="EMBL" id="JACNLL010000035">
    <property type="protein sequence ID" value="MBC8199106.1"/>
    <property type="molecule type" value="Genomic_DNA"/>
</dbReference>
<comment type="pathway">
    <text evidence="3 10">Carbohydrate metabolism; galactose metabolism.</text>
</comment>
<dbReference type="PANTHER" id="PTHR43725:SF53">
    <property type="entry name" value="UDP-ARABINOSE 4-EPIMERASE 1"/>
    <property type="match status" value="1"/>
</dbReference>
<dbReference type="Pfam" id="PF01370">
    <property type="entry name" value="Epimerase"/>
    <property type="match status" value="1"/>
</dbReference>
<comment type="similarity">
    <text evidence="4 10">Belongs to the NAD(P)-dependent epimerase/dehydratase family.</text>
</comment>
<evidence type="ECO:0000256" key="8">
    <source>
        <dbReference type="ARBA" id="ARBA00023235"/>
    </source>
</evidence>
<evidence type="ECO:0000259" key="11">
    <source>
        <dbReference type="Pfam" id="PF01370"/>
    </source>
</evidence>
<dbReference type="GO" id="GO:0003978">
    <property type="term" value="F:UDP-glucose 4-epimerase activity"/>
    <property type="evidence" value="ECO:0007669"/>
    <property type="project" value="UniProtKB-UniRule"/>
</dbReference>
<dbReference type="PANTHER" id="PTHR43725">
    <property type="entry name" value="UDP-GLUCOSE 4-EPIMERASE"/>
    <property type="match status" value="1"/>
</dbReference>
<protein>
    <recommendedName>
        <fullName evidence="6 10">UDP-glucose 4-epimerase</fullName>
        <ecNumber evidence="5 10">5.1.3.2</ecNumber>
    </recommendedName>
</protein>
<dbReference type="CDD" id="cd05247">
    <property type="entry name" value="UDP_G4E_1_SDR_e"/>
    <property type="match status" value="1"/>
</dbReference>
<evidence type="ECO:0000256" key="4">
    <source>
        <dbReference type="ARBA" id="ARBA00007637"/>
    </source>
</evidence>
<comment type="caution">
    <text evidence="12">The sequence shown here is derived from an EMBL/GenBank/DDBJ whole genome shotgun (WGS) entry which is preliminary data.</text>
</comment>
<evidence type="ECO:0000313" key="13">
    <source>
        <dbReference type="Proteomes" id="UP000603545"/>
    </source>
</evidence>
<dbReference type="GO" id="GO:0033499">
    <property type="term" value="P:galactose catabolic process via UDP-galactose, Leloir pathway"/>
    <property type="evidence" value="ECO:0007669"/>
    <property type="project" value="TreeGrafter"/>
</dbReference>
<dbReference type="Gene3D" id="3.90.25.10">
    <property type="entry name" value="UDP-galactose 4-epimerase, domain 1"/>
    <property type="match status" value="1"/>
</dbReference>
<dbReference type="AlphaFoldDB" id="A0A8J6N637"/>
<dbReference type="InterPro" id="IPR036291">
    <property type="entry name" value="NAD(P)-bd_dom_sf"/>
</dbReference>
<dbReference type="UniPathway" id="UPA00214"/>
<gene>
    <name evidence="12" type="primary">galE</name>
    <name evidence="12" type="ORF">H8E80_03550</name>
</gene>
<evidence type="ECO:0000256" key="6">
    <source>
        <dbReference type="ARBA" id="ARBA00018569"/>
    </source>
</evidence>
<evidence type="ECO:0000256" key="7">
    <source>
        <dbReference type="ARBA" id="ARBA00023027"/>
    </source>
</evidence>
<proteinExistence type="inferred from homology"/>
<reference evidence="12 13" key="1">
    <citation type="submission" date="2020-08" db="EMBL/GenBank/DDBJ databases">
        <title>Bridging the membrane lipid divide: bacteria of the FCB group superphylum have the potential to synthesize archaeal ether lipids.</title>
        <authorList>
            <person name="Villanueva L."/>
            <person name="Von Meijenfeldt F.A.B."/>
            <person name="Westbye A.B."/>
            <person name="Yadav S."/>
            <person name="Hopmans E.C."/>
            <person name="Dutilh B.E."/>
            <person name="Sinninghe Damste J.S."/>
        </authorList>
    </citation>
    <scope>NUCLEOTIDE SEQUENCE [LARGE SCALE GENOMIC DNA]</scope>
    <source>
        <strain evidence="12">NIOZ-UU82</strain>
    </source>
</reference>
<evidence type="ECO:0000256" key="1">
    <source>
        <dbReference type="ARBA" id="ARBA00000083"/>
    </source>
</evidence>
<keyword evidence="9 10" id="KW-0119">Carbohydrate metabolism</keyword>
<dbReference type="Gene3D" id="3.40.50.720">
    <property type="entry name" value="NAD(P)-binding Rossmann-like Domain"/>
    <property type="match status" value="1"/>
</dbReference>
<evidence type="ECO:0000313" key="12">
    <source>
        <dbReference type="EMBL" id="MBC8199106.1"/>
    </source>
</evidence>
<comment type="subunit">
    <text evidence="10">Homodimer.</text>
</comment>
<dbReference type="EC" id="5.1.3.2" evidence="5 10"/>
<evidence type="ECO:0000256" key="5">
    <source>
        <dbReference type="ARBA" id="ARBA00013189"/>
    </source>
</evidence>
<keyword evidence="7 10" id="KW-0520">NAD</keyword>
<dbReference type="InterPro" id="IPR005886">
    <property type="entry name" value="UDP_G4E"/>
</dbReference>
<dbReference type="Proteomes" id="UP000603545">
    <property type="component" value="Unassembled WGS sequence"/>
</dbReference>
<name>A0A8J6N637_9BACT</name>
<comment type="cofactor">
    <cofactor evidence="2 10">
        <name>NAD(+)</name>
        <dbReference type="ChEBI" id="CHEBI:57540"/>
    </cofactor>
</comment>
<keyword evidence="8 10" id="KW-0413">Isomerase</keyword>
<dbReference type="NCBIfam" id="TIGR01179">
    <property type="entry name" value="galE"/>
    <property type="match status" value="1"/>
</dbReference>
<evidence type="ECO:0000256" key="3">
    <source>
        <dbReference type="ARBA" id="ARBA00004947"/>
    </source>
</evidence>
<dbReference type="InterPro" id="IPR001509">
    <property type="entry name" value="Epimerase_deHydtase"/>
</dbReference>
<evidence type="ECO:0000256" key="9">
    <source>
        <dbReference type="ARBA" id="ARBA00023277"/>
    </source>
</evidence>
<evidence type="ECO:0000256" key="10">
    <source>
        <dbReference type="RuleBase" id="RU366046"/>
    </source>
</evidence>
<comment type="catalytic activity">
    <reaction evidence="1 10">
        <text>UDP-alpha-D-glucose = UDP-alpha-D-galactose</text>
        <dbReference type="Rhea" id="RHEA:22168"/>
        <dbReference type="ChEBI" id="CHEBI:58885"/>
        <dbReference type="ChEBI" id="CHEBI:66914"/>
        <dbReference type="EC" id="5.1.3.2"/>
    </reaction>
</comment>
<feature type="domain" description="NAD-dependent epimerase/dehydratase" evidence="11">
    <location>
        <begin position="4"/>
        <end position="249"/>
    </location>
</feature>
<evidence type="ECO:0000256" key="2">
    <source>
        <dbReference type="ARBA" id="ARBA00001911"/>
    </source>
</evidence>
<accession>A0A8J6N637</accession>